<dbReference type="PANTHER" id="PTHR13504:SF33">
    <property type="entry name" value="FIC FAMILY PROTEIN"/>
    <property type="match status" value="1"/>
</dbReference>
<name>A0A562T633_CHIJA</name>
<keyword evidence="5" id="KW-1185">Reference proteome</keyword>
<organism evidence="4 5">
    <name type="scientific">Chitinophaga japonensis</name>
    <name type="common">Flexibacter japonensis</name>
    <dbReference type="NCBI Taxonomy" id="104662"/>
    <lineage>
        <taxon>Bacteria</taxon>
        <taxon>Pseudomonadati</taxon>
        <taxon>Bacteroidota</taxon>
        <taxon>Chitinophagia</taxon>
        <taxon>Chitinophagales</taxon>
        <taxon>Chitinophagaceae</taxon>
        <taxon>Chitinophaga</taxon>
    </lineage>
</organism>
<feature type="binding site" evidence="2">
    <location>
        <begin position="211"/>
        <end position="218"/>
    </location>
    <ligand>
        <name>ATP</name>
        <dbReference type="ChEBI" id="CHEBI:30616"/>
    </ligand>
</feature>
<dbReference type="Pfam" id="PF02661">
    <property type="entry name" value="Fic"/>
    <property type="match status" value="1"/>
</dbReference>
<dbReference type="AlphaFoldDB" id="A0A562T633"/>
<dbReference type="Gene3D" id="1.10.10.10">
    <property type="entry name" value="Winged helix-like DNA-binding domain superfamily/Winged helix DNA-binding domain"/>
    <property type="match status" value="1"/>
</dbReference>
<dbReference type="RefSeq" id="WP_145714934.1">
    <property type="nucleotide sequence ID" value="NZ_BAAAFY010000001.1"/>
</dbReference>
<feature type="binding site" evidence="2">
    <location>
        <begin position="248"/>
        <end position="249"/>
    </location>
    <ligand>
        <name>ATP</name>
        <dbReference type="ChEBI" id="CHEBI:30616"/>
    </ligand>
</feature>
<feature type="domain" description="Fido" evidence="3">
    <location>
        <begin position="114"/>
        <end position="270"/>
    </location>
</feature>
<keyword evidence="2" id="KW-0067">ATP-binding</keyword>
<sequence>MSYNWQQPDWPDFKYDQQAVEDALFTFAEETGHISGILKGLPEDIQMEAIINTMVAEAVNTSAIEGEFISRQDVVSSIRNKLGLNPKPDPVKDKRALGAGELMVVVRNTYAETLTKEKLFEWHQMLLKQSRGINVGAWRKAAEPMQVVSGIVGREKIHFEAPPSSRVPKEMKQFIQWFNDTAPGGKKEIKKAPVRSAIAHLYFESIHPFEDGNGRIGRAIAEKALSQTIGRPVLLSLSRIIEANKSVYYTALEAAQRNNEITDWIRYFVGTALDAQQQARLLIEFILQKTRFFDRFRDILNERQLKVVRKMLDTGPEGFKGGMTAKKYMSITKASKATATRDLQALVKMGALVDAGGGRSTHYVLRFSLKTIKG</sequence>
<feature type="active site" evidence="1">
    <location>
        <position position="207"/>
    </location>
</feature>
<dbReference type="EMBL" id="VLLG01000003">
    <property type="protein sequence ID" value="TWI88962.1"/>
    <property type="molecule type" value="Genomic_DNA"/>
</dbReference>
<evidence type="ECO:0000256" key="1">
    <source>
        <dbReference type="PIRSR" id="PIRSR640198-1"/>
    </source>
</evidence>
<gene>
    <name evidence="4" type="ORF">LX66_3053</name>
</gene>
<dbReference type="SUPFAM" id="SSF140931">
    <property type="entry name" value="Fic-like"/>
    <property type="match status" value="1"/>
</dbReference>
<proteinExistence type="predicted"/>
<dbReference type="PROSITE" id="PS51459">
    <property type="entry name" value="FIDO"/>
    <property type="match status" value="1"/>
</dbReference>
<reference evidence="4 5" key="1">
    <citation type="journal article" date="2013" name="Stand. Genomic Sci.">
        <title>Genomic Encyclopedia of Type Strains, Phase I: The one thousand microbial genomes (KMG-I) project.</title>
        <authorList>
            <person name="Kyrpides N.C."/>
            <person name="Woyke T."/>
            <person name="Eisen J.A."/>
            <person name="Garrity G."/>
            <person name="Lilburn T.G."/>
            <person name="Beck B.J."/>
            <person name="Whitman W.B."/>
            <person name="Hugenholtz P."/>
            <person name="Klenk H.P."/>
        </authorList>
    </citation>
    <scope>NUCLEOTIDE SEQUENCE [LARGE SCALE GENOMIC DNA]</scope>
    <source>
        <strain evidence="4 5">DSM 13484</strain>
    </source>
</reference>
<evidence type="ECO:0000256" key="2">
    <source>
        <dbReference type="PIRSR" id="PIRSR640198-2"/>
    </source>
</evidence>
<dbReference type="Gene3D" id="1.10.3290.10">
    <property type="entry name" value="Fido-like domain"/>
    <property type="match status" value="1"/>
</dbReference>
<dbReference type="InterPro" id="IPR036597">
    <property type="entry name" value="Fido-like_dom_sf"/>
</dbReference>
<dbReference type="GO" id="GO:0005524">
    <property type="term" value="F:ATP binding"/>
    <property type="evidence" value="ECO:0007669"/>
    <property type="project" value="UniProtKB-KW"/>
</dbReference>
<dbReference type="OrthoDB" id="9814400at2"/>
<dbReference type="InterPro" id="IPR036388">
    <property type="entry name" value="WH-like_DNA-bd_sf"/>
</dbReference>
<dbReference type="InterPro" id="IPR003812">
    <property type="entry name" value="Fido"/>
</dbReference>
<accession>A0A562T633</accession>
<evidence type="ECO:0000259" key="3">
    <source>
        <dbReference type="PROSITE" id="PS51459"/>
    </source>
</evidence>
<keyword evidence="2" id="KW-0547">Nucleotide-binding</keyword>
<evidence type="ECO:0000313" key="5">
    <source>
        <dbReference type="Proteomes" id="UP000316778"/>
    </source>
</evidence>
<dbReference type="PANTHER" id="PTHR13504">
    <property type="entry name" value="FIDO DOMAIN-CONTAINING PROTEIN DDB_G0283145"/>
    <property type="match status" value="1"/>
</dbReference>
<dbReference type="Proteomes" id="UP000316778">
    <property type="component" value="Unassembled WGS sequence"/>
</dbReference>
<protein>
    <submittedName>
        <fullName evidence="4">Fic family protein</fullName>
    </submittedName>
</protein>
<dbReference type="InterPro" id="IPR040198">
    <property type="entry name" value="Fido_containing"/>
</dbReference>
<dbReference type="InterPro" id="IPR025230">
    <property type="entry name" value="DUF4172"/>
</dbReference>
<evidence type="ECO:0000313" key="4">
    <source>
        <dbReference type="EMBL" id="TWI88962.1"/>
    </source>
</evidence>
<dbReference type="Pfam" id="PF13776">
    <property type="entry name" value="DUF4172"/>
    <property type="match status" value="1"/>
</dbReference>
<comment type="caution">
    <text evidence="4">The sequence shown here is derived from an EMBL/GenBank/DDBJ whole genome shotgun (WGS) entry which is preliminary data.</text>
</comment>